<gene>
    <name evidence="1" type="ORF">AVL57_02835</name>
</gene>
<dbReference type="EMBL" id="CP013926">
    <property type="protein sequence ID" value="AMJ73006.1"/>
    <property type="molecule type" value="Genomic_DNA"/>
</dbReference>
<protein>
    <submittedName>
        <fullName evidence="1">Uncharacterized protein</fullName>
    </submittedName>
</protein>
<evidence type="ECO:0000313" key="2">
    <source>
        <dbReference type="Proteomes" id="UP000056750"/>
    </source>
</evidence>
<evidence type="ECO:0000313" key="1">
    <source>
        <dbReference type="EMBL" id="AMJ73006.1"/>
    </source>
</evidence>
<keyword evidence="2" id="KW-1185">Reference proteome</keyword>
<organism evidence="1 2">
    <name type="scientific">Alteromonas stellipolaris</name>
    <dbReference type="NCBI Taxonomy" id="233316"/>
    <lineage>
        <taxon>Bacteria</taxon>
        <taxon>Pseudomonadati</taxon>
        <taxon>Pseudomonadota</taxon>
        <taxon>Gammaproteobacteria</taxon>
        <taxon>Alteromonadales</taxon>
        <taxon>Alteromonadaceae</taxon>
        <taxon>Alteromonas/Salinimonas group</taxon>
        <taxon>Alteromonas</taxon>
    </lineage>
</organism>
<reference evidence="1 2" key="1">
    <citation type="submission" date="2015-12" db="EMBL/GenBank/DDBJ databases">
        <title>Intraspecies pangenome expansion in the marine bacterium Alteromonas.</title>
        <authorList>
            <person name="Lopez-Perez M."/>
            <person name="Rodriguez-Valera F."/>
        </authorList>
    </citation>
    <scope>NUCLEOTIDE SEQUENCE [LARGE SCALE GENOMIC DNA]</scope>
    <source>
        <strain evidence="1 2">LMG 21861</strain>
    </source>
</reference>
<proteinExistence type="predicted"/>
<sequence length="69" mass="7838">MVCAPENKFWALLTECVKQVKKMSLASGMSNKIDLFANDCKGKIQSIAKYLFKRVNICLRSSLVLRLNE</sequence>
<name>A0ABM5YEY7_9ALTE</name>
<accession>A0ABM5YEY7</accession>
<dbReference type="Proteomes" id="UP000056750">
    <property type="component" value="Chromosome"/>
</dbReference>